<dbReference type="RefSeq" id="WP_071638447.1">
    <property type="nucleotide sequence ID" value="NZ_MLFK01000010.1"/>
</dbReference>
<dbReference type="GO" id="GO:0016787">
    <property type="term" value="F:hydrolase activity"/>
    <property type="evidence" value="ECO:0007669"/>
    <property type="project" value="UniProtKB-KW"/>
</dbReference>
<keyword evidence="1" id="KW-0732">Signal</keyword>
<evidence type="ECO:0000313" key="3">
    <source>
        <dbReference type="Proteomes" id="UP000182826"/>
    </source>
</evidence>
<accession>A0A1J7BNQ9</accession>
<proteinExistence type="predicted"/>
<dbReference type="Pfam" id="PF17132">
    <property type="entry name" value="Glyco_hydro_106"/>
    <property type="match status" value="3"/>
</dbReference>
<evidence type="ECO:0000256" key="1">
    <source>
        <dbReference type="SAM" id="SignalP"/>
    </source>
</evidence>
<dbReference type="PANTHER" id="PTHR36848:SF2">
    <property type="entry name" value="SECRETED PROTEIN"/>
    <property type="match status" value="1"/>
</dbReference>
<feature type="signal peptide" evidence="1">
    <location>
        <begin position="1"/>
        <end position="22"/>
    </location>
</feature>
<sequence>MKQTLKYCFIIVLFFCAFNAVSQQRAVSVWPESVNTHQPWTRWWWMGSAVDKPNLKRSLIDFHKAGIGGVEITPIYGVKGEENNFIDYLSPKWMEMLDYTIRVSDSLNMQVDMVLGTGWPYGGSHVTLPHAATKLIVEKYQLKKNETFNRNIKLENTKEKIPAALLYVAAYGSDGSFVNLTDELQNKKINVIDKGIEGAHIQLPGKLEPNKLNWKAKKTDYTIYAVFSGKTGQQVKRAAPGGSGYTLDHYSAEALNAYVVPFNEALKGREGKIRAVFNDSFEVYGTDFTPGFFEEFKTLRGYDLKKELPVLLNETDNETGNRIRSDYRQTLSDLLGNKFDKSWTAWAHSKNFKTKLQAHGSPGNLIDLYASADIPECETFGSMPFDIPGFRRDKEDIREGDADPVMLKFSSSAAHISGKKLVSSETFTWLREHFKTALSQCKPEAEDLMLNGVNHIFLHGSTYSPDRAVWPGWQFYASVNFNSNNTIWEDAPALFSYISNCQSLLQQGKPDNEILLYWPVFDVWDKYQKGTLFYQFKIHSLSEWLYGTSFYDTTKSLMQKGYSVDFISDSFIAEAKVVNGNISLPGGNYKTLIIPSCKKMPLATLQKLMELKKAGASVIFEGLPESVPGFYDYKKQEKKLQNLLTENKIQTVSDLFKSLDEAGIQPESLVDTGLKFIRRDIDGEKTYYIVNHTAKIIDQFIPLQIPDKEVIILDPLTREYGNAAVNKKDKITYVKIKIEPGQSYFLKTENTASQKKWKYFESISEPVSIKGSWKLAFEKGGPKIPADLSISNLESWTKFGKDAEAFSGSASYTIEFDNPNTKIQNWSLSLGDVRESAKVWLNDEFIGTAWSVPYKLTIEKLKPGKNSLRIQVTNLPANRIRDMEIKGREWKIFYEINMVDKDYKKFDAAKWNPMPSGLLGPVTLTPLKTTNLTAK</sequence>
<dbReference type="AlphaFoldDB" id="A0A1J7BNQ9"/>
<organism evidence="2 3">
    <name type="scientific">Flavobacterium johnsoniae</name>
    <name type="common">Cytophaga johnsonae</name>
    <dbReference type="NCBI Taxonomy" id="986"/>
    <lineage>
        <taxon>Bacteria</taxon>
        <taxon>Pseudomonadati</taxon>
        <taxon>Bacteroidota</taxon>
        <taxon>Flavobacteriia</taxon>
        <taxon>Flavobacteriales</taxon>
        <taxon>Flavobacteriaceae</taxon>
        <taxon>Flavobacterium</taxon>
    </lineage>
</organism>
<feature type="chain" id="PRO_5009643483" evidence="1">
    <location>
        <begin position="23"/>
        <end position="935"/>
    </location>
</feature>
<dbReference type="Gene3D" id="2.60.120.260">
    <property type="entry name" value="Galactose-binding domain-like"/>
    <property type="match status" value="1"/>
</dbReference>
<keyword evidence="2" id="KW-0378">Hydrolase</keyword>
<protein>
    <submittedName>
        <fullName evidence="2">Glycoside hydrolase</fullName>
    </submittedName>
</protein>
<gene>
    <name evidence="2" type="ORF">BKM63_20515</name>
</gene>
<dbReference type="InterPro" id="IPR053161">
    <property type="entry name" value="Ulvan_degrading_GH"/>
</dbReference>
<reference evidence="2 3" key="1">
    <citation type="submission" date="2016-10" db="EMBL/GenBank/DDBJ databases">
        <title>Draft Genome Sequence of Rhizobacteria Flavobacterium johnsoniae CI04.</title>
        <authorList>
            <person name="Bravo J.I."/>
            <person name="Lozano G.L."/>
            <person name="Handelsman J."/>
        </authorList>
    </citation>
    <scope>NUCLEOTIDE SEQUENCE [LARGE SCALE GENOMIC DNA]</scope>
    <source>
        <strain evidence="2 3">CI04</strain>
    </source>
</reference>
<dbReference type="InterPro" id="IPR008979">
    <property type="entry name" value="Galactose-bd-like_sf"/>
</dbReference>
<dbReference type="SUPFAM" id="SSF49785">
    <property type="entry name" value="Galactose-binding domain-like"/>
    <property type="match status" value="1"/>
</dbReference>
<dbReference type="PANTHER" id="PTHR36848">
    <property type="entry name" value="DNA-BINDING PROTEIN (PUTATIVE SECRETED PROTEIN)-RELATED"/>
    <property type="match status" value="1"/>
</dbReference>
<evidence type="ECO:0000313" key="2">
    <source>
        <dbReference type="EMBL" id="OIV40323.1"/>
    </source>
</evidence>
<name>A0A1J7BNQ9_FLAJO</name>
<keyword evidence="3" id="KW-1185">Reference proteome</keyword>
<dbReference type="NCBIfam" id="NF045579">
    <property type="entry name" value="rhamnoside_JR"/>
    <property type="match status" value="1"/>
</dbReference>
<dbReference type="Proteomes" id="UP000182826">
    <property type="component" value="Unassembled WGS sequence"/>
</dbReference>
<comment type="caution">
    <text evidence="2">The sequence shown here is derived from an EMBL/GenBank/DDBJ whole genome shotgun (WGS) entry which is preliminary data.</text>
</comment>
<dbReference type="EMBL" id="MLFK01000010">
    <property type="protein sequence ID" value="OIV40323.1"/>
    <property type="molecule type" value="Genomic_DNA"/>
</dbReference>
<dbReference type="OrthoDB" id="9761519at2"/>